<gene>
    <name evidence="2" type="primary">ZMYM1_9</name>
    <name evidence="2" type="ORF">Bhyg_04376</name>
</gene>
<feature type="region of interest" description="Disordered" evidence="1">
    <location>
        <begin position="1"/>
        <end position="27"/>
    </location>
</feature>
<protein>
    <submittedName>
        <fullName evidence="2">Zinc finger MYM-type protein 1</fullName>
    </submittedName>
</protein>
<dbReference type="PANTHER" id="PTHR45749:SF37">
    <property type="entry name" value="OS05G0311600 PROTEIN"/>
    <property type="match status" value="1"/>
</dbReference>
<comment type="caution">
    <text evidence="2">The sequence shown here is derived from an EMBL/GenBank/DDBJ whole genome shotgun (WGS) entry which is preliminary data.</text>
</comment>
<evidence type="ECO:0000256" key="1">
    <source>
        <dbReference type="SAM" id="MobiDB-lite"/>
    </source>
</evidence>
<dbReference type="Proteomes" id="UP001151699">
    <property type="component" value="Chromosome A"/>
</dbReference>
<proteinExistence type="predicted"/>
<feature type="non-terminal residue" evidence="2">
    <location>
        <position position="584"/>
    </location>
</feature>
<evidence type="ECO:0000313" key="3">
    <source>
        <dbReference type="Proteomes" id="UP001151699"/>
    </source>
</evidence>
<dbReference type="InterPro" id="IPR012337">
    <property type="entry name" value="RNaseH-like_sf"/>
</dbReference>
<accession>A0A9Q0NF78</accession>
<reference evidence="2" key="1">
    <citation type="submission" date="2022-07" db="EMBL/GenBank/DDBJ databases">
        <authorList>
            <person name="Trinca V."/>
            <person name="Uliana J.V.C."/>
            <person name="Torres T.T."/>
            <person name="Ward R.J."/>
            <person name="Monesi N."/>
        </authorList>
    </citation>
    <scope>NUCLEOTIDE SEQUENCE</scope>
    <source>
        <strain evidence="2">HSMRA1968</strain>
        <tissue evidence="2">Whole embryos</tissue>
    </source>
</reference>
<dbReference type="OrthoDB" id="7763932at2759"/>
<dbReference type="AlphaFoldDB" id="A0A9Q0NF78"/>
<dbReference type="PANTHER" id="PTHR45749">
    <property type="match status" value="1"/>
</dbReference>
<feature type="compositionally biased region" description="Basic and acidic residues" evidence="1">
    <location>
        <begin position="1"/>
        <end position="15"/>
    </location>
</feature>
<keyword evidence="3" id="KW-1185">Reference proteome</keyword>
<dbReference type="SUPFAM" id="SSF53098">
    <property type="entry name" value="Ribonuclease H-like"/>
    <property type="match status" value="1"/>
</dbReference>
<name>A0A9Q0NF78_9DIPT</name>
<sequence length="584" mass="66034">MSKQIDQSEEKDSKEVHKKVQPNLQGQKNVLKQKTLTSFMRKKNSNVTLSNEGGETSSATSVLNVSRTDFNLHCATDVAISSILDDITAPHTELDFDSGAQLKKLQSFRFPYTGSVGFTNWKTAIEVGKGFSRHELSEMHLTAASRKAEKTKRIETDTSISTLVTSTVLLKRRYYFKAIVKTILFLVEHHLALRGNWDKEYHEEDGLFNSLFDFAKERDPDLPLAELLRESIVREVLNADVNFFTILFDGTKDRNGDEIVSLAARFVSSGKPFEVLLFFETTEGEDAETFTTLTLDSLCPYGLDAMRILSQCYDGASVMNGYKSGVAKRLQDVLKKIIPYVHCFNHRLHLVIIHVVKQIQAVKEFFDQLQLIYTMLKKPKIKKIHEGKSMKRLIDTRWTGHKDAAKAILQNYYEFVDTFKLAVKNISKEIDGEDIAICTGILAVITRKTFVFILVCINEILSFLAPADVIFQKREIGYKRAMPVDLLEKTAPESSASSRPVRQNGKRSTLLDDFTVEETIGERSGEETEMKSIYFEIIDVTIAELEARFSENNTNLLALSNADNMDISELKPLETVGTCLLNVN</sequence>
<organism evidence="2 3">
    <name type="scientific">Pseudolycoriella hygida</name>
    <dbReference type="NCBI Taxonomy" id="35572"/>
    <lineage>
        <taxon>Eukaryota</taxon>
        <taxon>Metazoa</taxon>
        <taxon>Ecdysozoa</taxon>
        <taxon>Arthropoda</taxon>
        <taxon>Hexapoda</taxon>
        <taxon>Insecta</taxon>
        <taxon>Pterygota</taxon>
        <taxon>Neoptera</taxon>
        <taxon>Endopterygota</taxon>
        <taxon>Diptera</taxon>
        <taxon>Nematocera</taxon>
        <taxon>Sciaroidea</taxon>
        <taxon>Sciaridae</taxon>
        <taxon>Pseudolycoriella</taxon>
    </lineage>
</organism>
<evidence type="ECO:0000313" key="2">
    <source>
        <dbReference type="EMBL" id="KAJ6649143.1"/>
    </source>
</evidence>
<dbReference type="EMBL" id="WJQU01000001">
    <property type="protein sequence ID" value="KAJ6649143.1"/>
    <property type="molecule type" value="Genomic_DNA"/>
</dbReference>